<comment type="caution">
    <text evidence="1">The sequence shown here is derived from an EMBL/GenBank/DDBJ whole genome shotgun (WGS) entry which is preliminary data.</text>
</comment>
<reference evidence="1 2" key="1">
    <citation type="submission" date="2020-05" db="EMBL/GenBank/DDBJ databases">
        <title>Streptobacillus felis strain LHL191014123.</title>
        <authorList>
            <person name="Fawzy A."/>
            <person name="Rau J."/>
            <person name="Risse K."/>
            <person name="Schauerte N."/>
            <person name="Geiger C."/>
            <person name="Blom J."/>
            <person name="Imirzalioglu C."/>
            <person name="Falgenhauer J."/>
            <person name="Bach A."/>
            <person name="Herden C."/>
            <person name="Eisenberg T."/>
        </authorList>
    </citation>
    <scope>NUCLEOTIDE SEQUENCE [LARGE SCALE GENOMIC DNA]</scope>
    <source>
        <strain evidence="1 2">LHL191014123</strain>
    </source>
</reference>
<dbReference type="EMBL" id="JABMKT010000026">
    <property type="protein sequence ID" value="NYV28220.1"/>
    <property type="molecule type" value="Genomic_DNA"/>
</dbReference>
<dbReference type="AlphaFoldDB" id="A0A7Z0TAP2"/>
<dbReference type="Proteomes" id="UP000526184">
    <property type="component" value="Unassembled WGS sequence"/>
</dbReference>
<proteinExistence type="predicted"/>
<organism evidence="1 2">
    <name type="scientific">Streptobacillus felis</name>
    <dbReference type="NCBI Taxonomy" id="1384509"/>
    <lineage>
        <taxon>Bacteria</taxon>
        <taxon>Fusobacteriati</taxon>
        <taxon>Fusobacteriota</taxon>
        <taxon>Fusobacteriia</taxon>
        <taxon>Fusobacteriales</taxon>
        <taxon>Leptotrichiaceae</taxon>
        <taxon>Streptobacillus</taxon>
    </lineage>
</organism>
<dbReference type="RefSeq" id="WP_067320179.1">
    <property type="nucleotide sequence ID" value="NZ_CBCRWS010000003.1"/>
</dbReference>
<accession>A0A7Z0TAP2</accession>
<gene>
    <name evidence="1" type="ORF">HP397_05295</name>
</gene>
<sequence>MQQRNKLVSIFMLSFLLIMMNNKIVNNTSNSFQFNKIITSVIKIEKEKNEDVNIENNKNKFFLYFKKERRQEIKLFFCKLIFTFDKLNGRNNLKYLE</sequence>
<name>A0A7Z0TAP2_9FUSO</name>
<evidence type="ECO:0000313" key="2">
    <source>
        <dbReference type="Proteomes" id="UP000526184"/>
    </source>
</evidence>
<keyword evidence="2" id="KW-1185">Reference proteome</keyword>
<evidence type="ECO:0000313" key="1">
    <source>
        <dbReference type="EMBL" id="NYV28220.1"/>
    </source>
</evidence>
<protein>
    <submittedName>
        <fullName evidence="1">Uncharacterized protein</fullName>
    </submittedName>
</protein>
<dbReference type="OrthoDB" id="95776at2"/>